<sequence>MVSAAWDQAGAVAEQVRRLNLSFPTAVAATPDDGVRVTASVLLVPLQTRLEVVLGLAAAADGGEGNRNGNENGSGDGMLDVIVTPEVRVVYGEQFNAGKMTELLAGRIGGPVGGGKDGGKMVGWDEAVLELYKKLLAKAKQRR</sequence>
<gene>
    <name evidence="1" type="ORF">THITE_2113515</name>
</gene>
<dbReference type="Proteomes" id="UP000008181">
    <property type="component" value="Chromosome 2"/>
</dbReference>
<protein>
    <submittedName>
        <fullName evidence="1">Uncharacterized protein</fullName>
    </submittedName>
</protein>
<dbReference type="GeneID" id="11520921"/>
<dbReference type="STRING" id="578455.G2R2Z3"/>
<dbReference type="eggNOG" id="ENOG502S20P">
    <property type="taxonomic scope" value="Eukaryota"/>
</dbReference>
<evidence type="ECO:0000313" key="2">
    <source>
        <dbReference type="Proteomes" id="UP000008181"/>
    </source>
</evidence>
<evidence type="ECO:0000313" key="1">
    <source>
        <dbReference type="EMBL" id="AEO65909.1"/>
    </source>
</evidence>
<proteinExistence type="predicted"/>
<dbReference type="HOGENOM" id="CLU_1807560_0_0_1"/>
<dbReference type="GO" id="GO:0034501">
    <property type="term" value="P:protein localization to kinetochore"/>
    <property type="evidence" value="ECO:0007669"/>
    <property type="project" value="TreeGrafter"/>
</dbReference>
<dbReference type="RefSeq" id="XP_003652245.1">
    <property type="nucleotide sequence ID" value="XM_003652197.1"/>
</dbReference>
<dbReference type="PANTHER" id="PTHR28260">
    <property type="entry name" value="SPINDLE POLE BODY COMPONENT SPC105"/>
    <property type="match status" value="1"/>
</dbReference>
<dbReference type="AlphaFoldDB" id="G2R2Z3"/>
<name>G2R2Z3_THETT</name>
<dbReference type="KEGG" id="ttt:THITE_2113515"/>
<dbReference type="EMBL" id="CP003010">
    <property type="protein sequence ID" value="AEO65909.1"/>
    <property type="molecule type" value="Genomic_DNA"/>
</dbReference>
<dbReference type="InterPro" id="IPR033338">
    <property type="entry name" value="Spc105/Spc7"/>
</dbReference>
<dbReference type="GO" id="GO:1990758">
    <property type="term" value="P:mitotic sister chromatid biorientation"/>
    <property type="evidence" value="ECO:0007669"/>
    <property type="project" value="TreeGrafter"/>
</dbReference>
<reference evidence="1 2" key="1">
    <citation type="journal article" date="2011" name="Nat. Biotechnol.">
        <title>Comparative genomic analysis of the thermophilic biomass-degrading fungi Myceliophthora thermophila and Thielavia terrestris.</title>
        <authorList>
            <person name="Berka R.M."/>
            <person name="Grigoriev I.V."/>
            <person name="Otillar R."/>
            <person name="Salamov A."/>
            <person name="Grimwood J."/>
            <person name="Reid I."/>
            <person name="Ishmael N."/>
            <person name="John T."/>
            <person name="Darmond C."/>
            <person name="Moisan M.-C."/>
            <person name="Henrissat B."/>
            <person name="Coutinho P.M."/>
            <person name="Lombard V."/>
            <person name="Natvig D.O."/>
            <person name="Lindquist E."/>
            <person name="Schmutz J."/>
            <person name="Lucas S."/>
            <person name="Harris P."/>
            <person name="Powlowski J."/>
            <person name="Bellemare A."/>
            <person name="Taylor D."/>
            <person name="Butler G."/>
            <person name="de Vries R.P."/>
            <person name="Allijn I.E."/>
            <person name="van den Brink J."/>
            <person name="Ushinsky S."/>
            <person name="Storms R."/>
            <person name="Powell A.J."/>
            <person name="Paulsen I.T."/>
            <person name="Elbourne L.D.H."/>
            <person name="Baker S.E."/>
            <person name="Magnuson J."/>
            <person name="LaBoissiere S."/>
            <person name="Clutterbuck A.J."/>
            <person name="Martinez D."/>
            <person name="Wogulis M."/>
            <person name="de Leon A.L."/>
            <person name="Rey M.W."/>
            <person name="Tsang A."/>
        </authorList>
    </citation>
    <scope>NUCLEOTIDE SEQUENCE [LARGE SCALE GENOMIC DNA]</scope>
    <source>
        <strain evidence="2">ATCC 38088 / NRRL 8126</strain>
    </source>
</reference>
<keyword evidence="2" id="KW-1185">Reference proteome</keyword>
<dbReference type="GO" id="GO:0007094">
    <property type="term" value="P:mitotic spindle assembly checkpoint signaling"/>
    <property type="evidence" value="ECO:0007669"/>
    <property type="project" value="TreeGrafter"/>
</dbReference>
<dbReference type="PANTHER" id="PTHR28260:SF1">
    <property type="entry name" value="SPINDLE POLE BODY COMPONENT SPC105"/>
    <property type="match status" value="1"/>
</dbReference>
<dbReference type="GO" id="GO:0000776">
    <property type="term" value="C:kinetochore"/>
    <property type="evidence" value="ECO:0007669"/>
    <property type="project" value="TreeGrafter"/>
</dbReference>
<accession>G2R2Z3</accession>
<organism evidence="1 2">
    <name type="scientific">Thermothielavioides terrestris (strain ATCC 38088 / NRRL 8126)</name>
    <name type="common">Thielavia terrestris</name>
    <dbReference type="NCBI Taxonomy" id="578455"/>
    <lineage>
        <taxon>Eukaryota</taxon>
        <taxon>Fungi</taxon>
        <taxon>Dikarya</taxon>
        <taxon>Ascomycota</taxon>
        <taxon>Pezizomycotina</taxon>
        <taxon>Sordariomycetes</taxon>
        <taxon>Sordariomycetidae</taxon>
        <taxon>Sordariales</taxon>
        <taxon>Chaetomiaceae</taxon>
        <taxon>Thermothielavioides</taxon>
        <taxon>Thermothielavioides terrestris</taxon>
    </lineage>
</organism>